<dbReference type="Pfam" id="PF02878">
    <property type="entry name" value="PGM_PMM_I"/>
    <property type="match status" value="1"/>
</dbReference>
<keyword evidence="4 7" id="KW-0479">Metal-binding</keyword>
<protein>
    <submittedName>
        <fullName evidence="12">Phosphomannomutase</fullName>
    </submittedName>
</protein>
<organism evidence="12 13">
    <name type="scientific">Selenomonas ruminantium</name>
    <dbReference type="NCBI Taxonomy" id="971"/>
    <lineage>
        <taxon>Bacteria</taxon>
        <taxon>Bacillati</taxon>
        <taxon>Bacillota</taxon>
        <taxon>Negativicutes</taxon>
        <taxon>Selenomonadales</taxon>
        <taxon>Selenomonadaceae</taxon>
        <taxon>Selenomonas</taxon>
    </lineage>
</organism>
<evidence type="ECO:0000313" key="12">
    <source>
        <dbReference type="EMBL" id="SFB05813.1"/>
    </source>
</evidence>
<dbReference type="PRINTS" id="PR00509">
    <property type="entry name" value="PGMPMM"/>
</dbReference>
<dbReference type="EMBL" id="FOJX01000008">
    <property type="protein sequence ID" value="SFB05813.1"/>
    <property type="molecule type" value="Genomic_DNA"/>
</dbReference>
<dbReference type="RefSeq" id="WP_074816158.1">
    <property type="nucleotide sequence ID" value="NZ_FOJX01000008.1"/>
</dbReference>
<evidence type="ECO:0000259" key="11">
    <source>
        <dbReference type="Pfam" id="PF02880"/>
    </source>
</evidence>
<feature type="domain" description="Alpha-D-phosphohexomutase C-terminal" evidence="8">
    <location>
        <begin position="371"/>
        <end position="438"/>
    </location>
</feature>
<dbReference type="CDD" id="cd03089">
    <property type="entry name" value="PMM_PGM"/>
    <property type="match status" value="1"/>
</dbReference>
<dbReference type="PROSITE" id="PS00710">
    <property type="entry name" value="PGM_PMM"/>
    <property type="match status" value="1"/>
</dbReference>
<evidence type="ECO:0000256" key="6">
    <source>
        <dbReference type="ARBA" id="ARBA00023235"/>
    </source>
</evidence>
<feature type="domain" description="Alpha-D-phosphohexomutase alpha/beta/alpha" evidence="9">
    <location>
        <begin position="7"/>
        <end position="131"/>
    </location>
</feature>
<proteinExistence type="inferred from homology"/>
<dbReference type="InterPro" id="IPR016066">
    <property type="entry name" value="A-D-PHexomutase_CS"/>
</dbReference>
<dbReference type="SUPFAM" id="SSF55957">
    <property type="entry name" value="Phosphoglucomutase, C-terminal domain"/>
    <property type="match status" value="1"/>
</dbReference>
<keyword evidence="6" id="KW-0413">Isomerase</keyword>
<evidence type="ECO:0000259" key="10">
    <source>
        <dbReference type="Pfam" id="PF02879"/>
    </source>
</evidence>
<evidence type="ECO:0000313" key="13">
    <source>
        <dbReference type="Proteomes" id="UP000183843"/>
    </source>
</evidence>
<dbReference type="Pfam" id="PF02879">
    <property type="entry name" value="PGM_PMM_II"/>
    <property type="match status" value="1"/>
</dbReference>
<dbReference type="Proteomes" id="UP000183843">
    <property type="component" value="Unassembled WGS sequence"/>
</dbReference>
<comment type="cofactor">
    <cofactor evidence="1">
        <name>Mg(2+)</name>
        <dbReference type="ChEBI" id="CHEBI:18420"/>
    </cofactor>
</comment>
<name>A0A1I0Y0R6_SELRU</name>
<feature type="domain" description="Alpha-D-phosphohexomutase alpha/beta/alpha" evidence="10">
    <location>
        <begin position="150"/>
        <end position="250"/>
    </location>
</feature>
<dbReference type="Gene3D" id="3.30.310.50">
    <property type="entry name" value="Alpha-D-phosphohexomutase, C-terminal domain"/>
    <property type="match status" value="1"/>
</dbReference>
<evidence type="ECO:0000256" key="4">
    <source>
        <dbReference type="ARBA" id="ARBA00022723"/>
    </source>
</evidence>
<evidence type="ECO:0000256" key="2">
    <source>
        <dbReference type="ARBA" id="ARBA00010231"/>
    </source>
</evidence>
<dbReference type="GO" id="GO:0000287">
    <property type="term" value="F:magnesium ion binding"/>
    <property type="evidence" value="ECO:0007669"/>
    <property type="project" value="InterPro"/>
</dbReference>
<evidence type="ECO:0000259" key="9">
    <source>
        <dbReference type="Pfam" id="PF02878"/>
    </source>
</evidence>
<evidence type="ECO:0000259" key="8">
    <source>
        <dbReference type="Pfam" id="PF00408"/>
    </source>
</evidence>
<dbReference type="GO" id="GO:0005975">
    <property type="term" value="P:carbohydrate metabolic process"/>
    <property type="evidence" value="ECO:0007669"/>
    <property type="project" value="InterPro"/>
</dbReference>
<dbReference type="InterPro" id="IPR036900">
    <property type="entry name" value="A-D-PHexomutase_C_sf"/>
</dbReference>
<sequence length="451" mass="50874">MGYCVEAFGAYDIRGIYPVTINEEIAYRIGRFYPILFSAKTVVVGNDIRLSGPALKKSLIKGLQESGCDVIDIGQCGTEMIYFAVGYFKWDGGIMITASHNPKEYNGMKFVRQDARPLSAVELHELADSVADKVLPEGRHGTVRQIDIVEAYVKHIISYVDIGKLKPLKVVVNAGNGSAGPVLDVMEKYLPFDFIKVYHEPDGTFPHGVPNPLLPENREATAKVVRESGADAGVAWDGDFDRCFMFDEHGEFIDGYYMVGFLAKNFLQKNPGAKIVHDPRLIWNTEEIVKENGGVPIMSKSGHVFIKEKMRQEDAIYGGEMSAHHYFRDFFYCDSGMIPWLLVLELLSQSNNLTMSGLLKERRQRYNISGEINCRIQNVDSVLDCIEAEYGAKGKVTRLDGLSVEFDNWRFNFRKSNTEPVVRLNVESMQDESLMQEKTKELLGKFCHDKM</sequence>
<dbReference type="Gene3D" id="3.40.120.10">
    <property type="entry name" value="Alpha-D-Glucose-1,6-Bisphosphate, subunit A, domain 3"/>
    <property type="match status" value="3"/>
</dbReference>
<evidence type="ECO:0000256" key="3">
    <source>
        <dbReference type="ARBA" id="ARBA00022553"/>
    </source>
</evidence>
<dbReference type="Pfam" id="PF02880">
    <property type="entry name" value="PGM_PMM_III"/>
    <property type="match status" value="1"/>
</dbReference>
<dbReference type="InterPro" id="IPR005846">
    <property type="entry name" value="A-D-PHexomutase_a/b/a-III"/>
</dbReference>
<dbReference type="SUPFAM" id="SSF53738">
    <property type="entry name" value="Phosphoglucomutase, first 3 domains"/>
    <property type="match status" value="3"/>
</dbReference>
<dbReference type="Pfam" id="PF00408">
    <property type="entry name" value="PGM_PMM_IV"/>
    <property type="match status" value="1"/>
</dbReference>
<dbReference type="PANTHER" id="PTHR43771:SF1">
    <property type="entry name" value="PHOSPHOMANNOMUTASE"/>
    <property type="match status" value="1"/>
</dbReference>
<keyword evidence="3" id="KW-0597">Phosphoprotein</keyword>
<evidence type="ECO:0000256" key="5">
    <source>
        <dbReference type="ARBA" id="ARBA00022842"/>
    </source>
</evidence>
<evidence type="ECO:0000256" key="7">
    <source>
        <dbReference type="RuleBase" id="RU004326"/>
    </source>
</evidence>
<feature type="domain" description="Alpha-D-phosphohexomutase alpha/beta/alpha" evidence="11">
    <location>
        <begin position="254"/>
        <end position="366"/>
    </location>
</feature>
<dbReference type="PANTHER" id="PTHR43771">
    <property type="entry name" value="PHOSPHOMANNOMUTASE"/>
    <property type="match status" value="1"/>
</dbReference>
<keyword evidence="5 7" id="KW-0460">Magnesium</keyword>
<dbReference type="InterPro" id="IPR016055">
    <property type="entry name" value="A-D-PHexomutase_a/b/a-I/II/III"/>
</dbReference>
<dbReference type="InterPro" id="IPR005845">
    <property type="entry name" value="A-D-PHexomutase_a/b/a-II"/>
</dbReference>
<dbReference type="GO" id="GO:0016868">
    <property type="term" value="F:intramolecular phosphotransferase activity"/>
    <property type="evidence" value="ECO:0007669"/>
    <property type="project" value="InterPro"/>
</dbReference>
<evidence type="ECO:0000256" key="1">
    <source>
        <dbReference type="ARBA" id="ARBA00001946"/>
    </source>
</evidence>
<dbReference type="InterPro" id="IPR005841">
    <property type="entry name" value="Alpha-D-phosphohexomutase_SF"/>
</dbReference>
<dbReference type="AlphaFoldDB" id="A0A1I0Y0R6"/>
<reference evidence="12 13" key="1">
    <citation type="submission" date="2016-10" db="EMBL/GenBank/DDBJ databases">
        <authorList>
            <person name="de Groot N.N."/>
        </authorList>
    </citation>
    <scope>NUCLEOTIDE SEQUENCE [LARGE SCALE GENOMIC DNA]</scope>
    <source>
        <strain evidence="12 13">L14</strain>
    </source>
</reference>
<dbReference type="InterPro" id="IPR005844">
    <property type="entry name" value="A-D-PHexomutase_a/b/a-I"/>
</dbReference>
<comment type="similarity">
    <text evidence="2 7">Belongs to the phosphohexose mutase family.</text>
</comment>
<gene>
    <name evidence="12" type="ORF">SAMN05216587_10865</name>
</gene>
<dbReference type="InterPro" id="IPR005843">
    <property type="entry name" value="A-D-PHexomutase_C"/>
</dbReference>
<accession>A0A1I0Y0R6</accession>